<evidence type="ECO:0000256" key="1">
    <source>
        <dbReference type="SAM" id="MobiDB-lite"/>
    </source>
</evidence>
<dbReference type="InterPro" id="IPR002545">
    <property type="entry name" value="CheW-lke_dom"/>
</dbReference>
<dbReference type="GO" id="GO:0006935">
    <property type="term" value="P:chemotaxis"/>
    <property type="evidence" value="ECO:0007669"/>
    <property type="project" value="InterPro"/>
</dbReference>
<dbReference type="Proteomes" id="UP000507954">
    <property type="component" value="Unassembled WGS sequence"/>
</dbReference>
<dbReference type="RefSeq" id="WP_180162122.1">
    <property type="nucleotide sequence ID" value="NZ_CABFNB010000149.1"/>
</dbReference>
<dbReference type="PROSITE" id="PS50851">
    <property type="entry name" value="CHEW"/>
    <property type="match status" value="1"/>
</dbReference>
<dbReference type="Gene3D" id="2.30.30.40">
    <property type="entry name" value="SH3 Domains"/>
    <property type="match status" value="1"/>
</dbReference>
<dbReference type="InterPro" id="IPR036061">
    <property type="entry name" value="CheW-like_dom_sf"/>
</dbReference>
<dbReference type="Gene3D" id="2.40.50.180">
    <property type="entry name" value="CheA-289, Domain 4"/>
    <property type="match status" value="1"/>
</dbReference>
<gene>
    <name evidence="3" type="ORF">EMEDMD4_790124</name>
</gene>
<dbReference type="PANTHER" id="PTHR22617:SF23">
    <property type="entry name" value="CHEMOTAXIS PROTEIN CHEW"/>
    <property type="match status" value="1"/>
</dbReference>
<dbReference type="PANTHER" id="PTHR22617">
    <property type="entry name" value="CHEMOTAXIS SENSOR HISTIDINE KINASE-RELATED"/>
    <property type="match status" value="1"/>
</dbReference>
<dbReference type="EMBL" id="CABFNB010000149">
    <property type="protein sequence ID" value="VTZ65100.1"/>
    <property type="molecule type" value="Genomic_DNA"/>
</dbReference>
<dbReference type="AlphaFoldDB" id="A0A508X6B8"/>
<evidence type="ECO:0000313" key="3">
    <source>
        <dbReference type="EMBL" id="VTZ65100.1"/>
    </source>
</evidence>
<sequence length="222" mass="24541">MTTPSRPALRSLDWTAVRSRMAEAMEQTEAHLKAAQQDSDEQSERRSPHPAVDVSTGRSEEATVGVVIFMLAERRFALEIRYVCEIVSKARISPLPGMPAHACGVYDLRGQLLPAFNLLGPLDLPRRAGVDDNWAIVCGQEQPEFLILSEAAPEILMLPLEEIGAAEPAPGIAWQWATMKNGLIIVDGRLLLDDRRFYLDDEQTAVSDETESTEFQDAPIGE</sequence>
<dbReference type="Pfam" id="PF01584">
    <property type="entry name" value="CheW"/>
    <property type="match status" value="1"/>
</dbReference>
<name>A0A508X6B8_9HYPH</name>
<dbReference type="GO" id="GO:0007165">
    <property type="term" value="P:signal transduction"/>
    <property type="evidence" value="ECO:0007669"/>
    <property type="project" value="InterPro"/>
</dbReference>
<protein>
    <submittedName>
        <fullName evidence="3">Putative CheW protein</fullName>
    </submittedName>
</protein>
<reference evidence="3" key="1">
    <citation type="submission" date="2019-06" db="EMBL/GenBank/DDBJ databases">
        <authorList>
            <person name="Le Quere A."/>
            <person name="Colella S."/>
        </authorList>
    </citation>
    <scope>NUCLEOTIDE SEQUENCE</scope>
    <source>
        <strain evidence="3">EmedicaeMD41</strain>
    </source>
</reference>
<proteinExistence type="predicted"/>
<accession>A0A508X6B8</accession>
<feature type="domain" description="CheW-like" evidence="2">
    <location>
        <begin position="63"/>
        <end position="211"/>
    </location>
</feature>
<evidence type="ECO:0000259" key="2">
    <source>
        <dbReference type="PROSITE" id="PS50851"/>
    </source>
</evidence>
<dbReference type="SUPFAM" id="SSF50341">
    <property type="entry name" value="CheW-like"/>
    <property type="match status" value="1"/>
</dbReference>
<feature type="compositionally biased region" description="Basic and acidic residues" evidence="1">
    <location>
        <begin position="20"/>
        <end position="32"/>
    </location>
</feature>
<dbReference type="GO" id="GO:0005829">
    <property type="term" value="C:cytosol"/>
    <property type="evidence" value="ECO:0007669"/>
    <property type="project" value="TreeGrafter"/>
</dbReference>
<dbReference type="SMART" id="SM00260">
    <property type="entry name" value="CheW"/>
    <property type="match status" value="1"/>
</dbReference>
<organism evidence="3">
    <name type="scientific">Sinorhizobium medicae</name>
    <dbReference type="NCBI Taxonomy" id="110321"/>
    <lineage>
        <taxon>Bacteria</taxon>
        <taxon>Pseudomonadati</taxon>
        <taxon>Pseudomonadota</taxon>
        <taxon>Alphaproteobacteria</taxon>
        <taxon>Hyphomicrobiales</taxon>
        <taxon>Rhizobiaceae</taxon>
        <taxon>Sinorhizobium/Ensifer group</taxon>
        <taxon>Sinorhizobium</taxon>
    </lineage>
</organism>
<feature type="region of interest" description="Disordered" evidence="1">
    <location>
        <begin position="20"/>
        <end position="57"/>
    </location>
</feature>
<dbReference type="InterPro" id="IPR039315">
    <property type="entry name" value="CheW"/>
</dbReference>